<gene>
    <name evidence="1" type="ORF">AQJ46_48235</name>
</gene>
<accession>A0A117QW02</accession>
<organism evidence="1 2">
    <name type="scientific">Streptomyces canus</name>
    <dbReference type="NCBI Taxonomy" id="58343"/>
    <lineage>
        <taxon>Bacteria</taxon>
        <taxon>Bacillati</taxon>
        <taxon>Actinomycetota</taxon>
        <taxon>Actinomycetes</taxon>
        <taxon>Kitasatosporales</taxon>
        <taxon>Streptomycetaceae</taxon>
        <taxon>Streptomyces</taxon>
        <taxon>Streptomyces aurantiacus group</taxon>
    </lineage>
</organism>
<dbReference type="STRING" id="58343.AQJ46_48235"/>
<protein>
    <submittedName>
        <fullName evidence="1">Uncharacterized protein</fullName>
    </submittedName>
</protein>
<dbReference type="Proteomes" id="UP000053669">
    <property type="component" value="Unassembled WGS sequence"/>
</dbReference>
<sequence>MVAATYCADSENGDHIDDPSEDALFELISELDDTDNTFIVIQPDEDDPVWFASVAVCDEGGYEIVLRDSTRREHKVTTETDVGAIANDLIIWLAARNFPGRPTQHTSTF</sequence>
<comment type="caution">
    <text evidence="1">The sequence shown here is derived from an EMBL/GenBank/DDBJ whole genome shotgun (WGS) entry which is preliminary data.</text>
</comment>
<dbReference type="EMBL" id="LMWU01000077">
    <property type="protein sequence ID" value="KUN57177.1"/>
    <property type="molecule type" value="Genomic_DNA"/>
</dbReference>
<evidence type="ECO:0000313" key="1">
    <source>
        <dbReference type="EMBL" id="KUN57177.1"/>
    </source>
</evidence>
<dbReference type="AlphaFoldDB" id="A0A117QW02"/>
<dbReference type="RefSeq" id="WP_059211717.1">
    <property type="nucleotide sequence ID" value="NZ_KQ948685.1"/>
</dbReference>
<reference evidence="1 2" key="1">
    <citation type="submission" date="2015-10" db="EMBL/GenBank/DDBJ databases">
        <title>Draft genome sequence of Streptomyces canus DSM 40017, type strain for the species Streptomyces canus.</title>
        <authorList>
            <person name="Ruckert C."/>
            <person name="Winkler A."/>
            <person name="Kalinowski J."/>
            <person name="Kampfer P."/>
            <person name="Glaeser S."/>
        </authorList>
    </citation>
    <scope>NUCLEOTIDE SEQUENCE [LARGE SCALE GENOMIC DNA]</scope>
    <source>
        <strain evidence="1 2">DSM 40017</strain>
    </source>
</reference>
<name>A0A117QW02_9ACTN</name>
<proteinExistence type="predicted"/>
<evidence type="ECO:0000313" key="2">
    <source>
        <dbReference type="Proteomes" id="UP000053669"/>
    </source>
</evidence>